<reference evidence="1" key="1">
    <citation type="submission" date="2015-10" db="EMBL/GenBank/DDBJ databases">
        <authorList>
            <person name="Gilbert D.G."/>
        </authorList>
    </citation>
    <scope>NUCLEOTIDE SEQUENCE</scope>
</reference>
<organism evidence="1">
    <name type="scientific">hydrothermal vent metagenome</name>
    <dbReference type="NCBI Taxonomy" id="652676"/>
    <lineage>
        <taxon>unclassified sequences</taxon>
        <taxon>metagenomes</taxon>
        <taxon>ecological metagenomes</taxon>
    </lineage>
</organism>
<gene>
    <name evidence="1" type="ORF">MGWOODY_Mmi811</name>
</gene>
<proteinExistence type="predicted"/>
<sequence>MAPATLTNIGPTNDEGQVIFLVRYDQGICAPIPNSDPLLYEDFTSTIVAYLLIPQQVTSVPLEILFVRTYQGP</sequence>
<dbReference type="EMBL" id="FAXC01000216">
    <property type="protein sequence ID" value="CUV09298.1"/>
    <property type="molecule type" value="Genomic_DNA"/>
</dbReference>
<protein>
    <submittedName>
        <fullName evidence="1">Uncharacterized protein</fullName>
    </submittedName>
</protein>
<name>A0A160VFD4_9ZZZZ</name>
<accession>A0A160VFD4</accession>
<dbReference type="AlphaFoldDB" id="A0A160VFD4"/>
<evidence type="ECO:0000313" key="1">
    <source>
        <dbReference type="EMBL" id="CUV09298.1"/>
    </source>
</evidence>